<dbReference type="InterPro" id="IPR002347">
    <property type="entry name" value="SDR_fam"/>
</dbReference>
<keyword evidence="5" id="KW-1185">Reference proteome</keyword>
<sequence length="352" mass="39433">MELYKIPVLGVLGVVTLVVFPLLHLITFFFLLGLIVYVFLIVFSDGDVMLMFYEWFGSKGDHLKGKVVWITGGSSGLGEELAVLMAKKGVKLILTARREKELERVKQRCIQQSELKDEDILIMKMDGVAFDTHLKCVDNALEYFKKIDILVNNSGRSQRSIAVDADLSTTEFILKLNLLGAISITKCVLPHMIANRSGHIVNMSSVAGKLCAPCSTAYSASKFGMNGFFDTLRAEVHYHNIVITNVCPGPVATEIIENAVQKDFDQVPCRNYDGIGERTWKILQTPQRCVELTLVAISNQLSEVWIAKTPMLTQFYLAQYTPTTFRMLSERLGYLRVEAYLKAQEQANSGMQ</sequence>
<dbReference type="PANTHER" id="PTHR44269:SF1">
    <property type="entry name" value="DEHYDROGENASE_REDUCTASE SDR FAMILY MEMBER 7"/>
    <property type="match status" value="1"/>
</dbReference>
<dbReference type="Proteomes" id="UP001152320">
    <property type="component" value="Chromosome 3"/>
</dbReference>
<keyword evidence="3" id="KW-0472">Membrane</keyword>
<keyword evidence="3" id="KW-1133">Transmembrane helix</keyword>
<accession>A0A9Q1CHC3</accession>
<dbReference type="Pfam" id="PF00106">
    <property type="entry name" value="adh_short"/>
    <property type="match status" value="1"/>
</dbReference>
<dbReference type="InterPro" id="IPR053011">
    <property type="entry name" value="SDR_family_member_7"/>
</dbReference>
<name>A0A9Q1CHC3_HOLLE</name>
<dbReference type="PRINTS" id="PR00080">
    <property type="entry name" value="SDRFAMILY"/>
</dbReference>
<evidence type="ECO:0000313" key="5">
    <source>
        <dbReference type="Proteomes" id="UP001152320"/>
    </source>
</evidence>
<protein>
    <submittedName>
        <fullName evidence="4">Dehydrogenase/reductase SDR family member 7</fullName>
    </submittedName>
</protein>
<evidence type="ECO:0000256" key="2">
    <source>
        <dbReference type="RuleBase" id="RU000363"/>
    </source>
</evidence>
<dbReference type="PROSITE" id="PS00061">
    <property type="entry name" value="ADH_SHORT"/>
    <property type="match status" value="1"/>
</dbReference>
<keyword evidence="3" id="KW-0812">Transmembrane</keyword>
<evidence type="ECO:0000313" key="4">
    <source>
        <dbReference type="EMBL" id="KAJ8044720.1"/>
    </source>
</evidence>
<feature type="transmembrane region" description="Helical" evidence="3">
    <location>
        <begin position="12"/>
        <end position="43"/>
    </location>
</feature>
<organism evidence="4 5">
    <name type="scientific">Holothuria leucospilota</name>
    <name type="common">Black long sea cucumber</name>
    <name type="synonym">Mertensiothuria leucospilota</name>
    <dbReference type="NCBI Taxonomy" id="206669"/>
    <lineage>
        <taxon>Eukaryota</taxon>
        <taxon>Metazoa</taxon>
        <taxon>Echinodermata</taxon>
        <taxon>Eleutherozoa</taxon>
        <taxon>Echinozoa</taxon>
        <taxon>Holothuroidea</taxon>
        <taxon>Aspidochirotacea</taxon>
        <taxon>Aspidochirotida</taxon>
        <taxon>Holothuriidae</taxon>
        <taxon>Holothuria</taxon>
    </lineage>
</organism>
<evidence type="ECO:0000256" key="1">
    <source>
        <dbReference type="ARBA" id="ARBA00023002"/>
    </source>
</evidence>
<comment type="caution">
    <text evidence="4">The sequence shown here is derived from an EMBL/GenBank/DDBJ whole genome shotgun (WGS) entry which is preliminary data.</text>
</comment>
<dbReference type="InterPro" id="IPR036291">
    <property type="entry name" value="NAD(P)-bd_dom_sf"/>
</dbReference>
<reference evidence="4" key="1">
    <citation type="submission" date="2021-10" db="EMBL/GenBank/DDBJ databases">
        <title>Tropical sea cucumber genome reveals ecological adaptation and Cuvierian tubules defense mechanism.</title>
        <authorList>
            <person name="Chen T."/>
        </authorList>
    </citation>
    <scope>NUCLEOTIDE SEQUENCE</scope>
    <source>
        <strain evidence="4">Nanhai2018</strain>
        <tissue evidence="4">Muscle</tissue>
    </source>
</reference>
<dbReference type="OrthoDB" id="47007at2759"/>
<dbReference type="SUPFAM" id="SSF51735">
    <property type="entry name" value="NAD(P)-binding Rossmann-fold domains"/>
    <property type="match status" value="1"/>
</dbReference>
<evidence type="ECO:0000256" key="3">
    <source>
        <dbReference type="SAM" id="Phobius"/>
    </source>
</evidence>
<dbReference type="Gene3D" id="3.40.50.720">
    <property type="entry name" value="NAD(P)-binding Rossmann-like Domain"/>
    <property type="match status" value="1"/>
</dbReference>
<dbReference type="PANTHER" id="PTHR44269">
    <property type="entry name" value="DEHYDROGENASE/REDUCTASE SDR FAMILY MEMBER 7-RELATED"/>
    <property type="match status" value="1"/>
</dbReference>
<gene>
    <name evidence="4" type="ORF">HOLleu_07542</name>
</gene>
<dbReference type="GO" id="GO:0016491">
    <property type="term" value="F:oxidoreductase activity"/>
    <property type="evidence" value="ECO:0007669"/>
    <property type="project" value="UniProtKB-KW"/>
</dbReference>
<keyword evidence="1" id="KW-0560">Oxidoreductase</keyword>
<dbReference type="EMBL" id="JAIZAY010000003">
    <property type="protein sequence ID" value="KAJ8044720.1"/>
    <property type="molecule type" value="Genomic_DNA"/>
</dbReference>
<comment type="similarity">
    <text evidence="2">Belongs to the short-chain dehydrogenases/reductases (SDR) family.</text>
</comment>
<proteinExistence type="inferred from homology"/>
<dbReference type="PRINTS" id="PR00081">
    <property type="entry name" value="GDHRDH"/>
</dbReference>
<dbReference type="InterPro" id="IPR020904">
    <property type="entry name" value="Sc_DH/Rdtase_CS"/>
</dbReference>
<dbReference type="AlphaFoldDB" id="A0A9Q1CHC3"/>